<sequence>TPERKKQVRFSIVFDINRSDWNHSLLTNDSTTRVSLNTSEWEKEVSADSPLDLTQPSISTANSSITIIRQDPICPLSAIRTALQTLKTTSPPTQTENNARKLLIRKYGAGMTEEKALQQLIEEEATTKTRTHRAATSAIKSTPVKKSRKNLNKGIVEEILSVTVLTIPVAYFRTREC</sequence>
<evidence type="ECO:0000313" key="2">
    <source>
        <dbReference type="EMBL" id="CAF4274540.1"/>
    </source>
</evidence>
<dbReference type="EMBL" id="CAJOBC010081082">
    <property type="protein sequence ID" value="CAF4274540.1"/>
    <property type="molecule type" value="Genomic_DNA"/>
</dbReference>
<dbReference type="Proteomes" id="UP000681722">
    <property type="component" value="Unassembled WGS sequence"/>
</dbReference>
<evidence type="ECO:0000313" key="1">
    <source>
        <dbReference type="EMBL" id="CAF1380444.1"/>
    </source>
</evidence>
<evidence type="ECO:0000313" key="3">
    <source>
        <dbReference type="Proteomes" id="UP000663829"/>
    </source>
</evidence>
<accession>A0A815JFX8</accession>
<protein>
    <submittedName>
        <fullName evidence="1">Uncharacterized protein</fullName>
    </submittedName>
</protein>
<organism evidence="1 3">
    <name type="scientific">Didymodactylos carnosus</name>
    <dbReference type="NCBI Taxonomy" id="1234261"/>
    <lineage>
        <taxon>Eukaryota</taxon>
        <taxon>Metazoa</taxon>
        <taxon>Spiralia</taxon>
        <taxon>Gnathifera</taxon>
        <taxon>Rotifera</taxon>
        <taxon>Eurotatoria</taxon>
        <taxon>Bdelloidea</taxon>
        <taxon>Philodinida</taxon>
        <taxon>Philodinidae</taxon>
        <taxon>Didymodactylos</taxon>
    </lineage>
</organism>
<dbReference type="Proteomes" id="UP000663829">
    <property type="component" value="Unassembled WGS sequence"/>
</dbReference>
<feature type="non-terminal residue" evidence="1">
    <location>
        <position position="1"/>
    </location>
</feature>
<dbReference type="AlphaFoldDB" id="A0A815JFX8"/>
<dbReference type="EMBL" id="CAJNOQ010016411">
    <property type="protein sequence ID" value="CAF1380444.1"/>
    <property type="molecule type" value="Genomic_DNA"/>
</dbReference>
<gene>
    <name evidence="1" type="ORF">GPM918_LOCUS32301</name>
    <name evidence="2" type="ORF">SRO942_LOCUS32966</name>
</gene>
<comment type="caution">
    <text evidence="1">The sequence shown here is derived from an EMBL/GenBank/DDBJ whole genome shotgun (WGS) entry which is preliminary data.</text>
</comment>
<reference evidence="1" key="1">
    <citation type="submission" date="2021-02" db="EMBL/GenBank/DDBJ databases">
        <authorList>
            <person name="Nowell W R."/>
        </authorList>
    </citation>
    <scope>NUCLEOTIDE SEQUENCE</scope>
</reference>
<name>A0A815JFX8_9BILA</name>
<proteinExistence type="predicted"/>
<keyword evidence="3" id="KW-1185">Reference proteome</keyword>